<evidence type="ECO:0000256" key="4">
    <source>
        <dbReference type="ARBA" id="ARBA00022989"/>
    </source>
</evidence>
<evidence type="ECO:0000256" key="5">
    <source>
        <dbReference type="ARBA" id="ARBA00023136"/>
    </source>
</evidence>
<name>A0AAW1T9R9_9CHLO</name>
<comment type="subcellular location">
    <subcellularLocation>
        <location evidence="1">Membrane</location>
        <topology evidence="1">Multi-pass membrane protein</topology>
    </subcellularLocation>
</comment>
<keyword evidence="4" id="KW-1133">Transmembrane helix</keyword>
<dbReference type="EMBL" id="JALJOV010000272">
    <property type="protein sequence ID" value="KAK9865199.1"/>
    <property type="molecule type" value="Genomic_DNA"/>
</dbReference>
<dbReference type="GO" id="GO:0005737">
    <property type="term" value="C:cytoplasm"/>
    <property type="evidence" value="ECO:0007669"/>
    <property type="project" value="TreeGrafter"/>
</dbReference>
<evidence type="ECO:0000256" key="2">
    <source>
        <dbReference type="ARBA" id="ARBA00006824"/>
    </source>
</evidence>
<gene>
    <name evidence="8" type="ORF">WJX84_011265</name>
</gene>
<feature type="region of interest" description="Disordered" evidence="7">
    <location>
        <begin position="1"/>
        <end position="41"/>
    </location>
</feature>
<dbReference type="InterPro" id="IPR007248">
    <property type="entry name" value="Mpv17_PMP22"/>
</dbReference>
<dbReference type="Pfam" id="PF04117">
    <property type="entry name" value="Mpv17_PMP22"/>
    <property type="match status" value="1"/>
</dbReference>
<dbReference type="PANTHER" id="PTHR11266">
    <property type="entry name" value="PEROXISOMAL MEMBRANE PROTEIN 2, PXMP2 MPV17"/>
    <property type="match status" value="1"/>
</dbReference>
<dbReference type="PANTHER" id="PTHR11266:SF91">
    <property type="entry name" value="EXPRESSED PROTEIN"/>
    <property type="match status" value="1"/>
</dbReference>
<evidence type="ECO:0000256" key="6">
    <source>
        <dbReference type="RuleBase" id="RU363053"/>
    </source>
</evidence>
<evidence type="ECO:0000313" key="9">
    <source>
        <dbReference type="Proteomes" id="UP001485043"/>
    </source>
</evidence>
<keyword evidence="5" id="KW-0472">Membrane</keyword>
<comment type="caution">
    <text evidence="8">The sequence shown here is derived from an EMBL/GenBank/DDBJ whole genome shotgun (WGS) entry which is preliminary data.</text>
</comment>
<dbReference type="GO" id="GO:0016020">
    <property type="term" value="C:membrane"/>
    <property type="evidence" value="ECO:0007669"/>
    <property type="project" value="UniProtKB-SubCell"/>
</dbReference>
<dbReference type="AlphaFoldDB" id="A0AAW1T9R9"/>
<comment type="similarity">
    <text evidence="2 6">Belongs to the peroxisomal membrane protein PXMP2/4 family.</text>
</comment>
<evidence type="ECO:0000256" key="7">
    <source>
        <dbReference type="SAM" id="MobiDB-lite"/>
    </source>
</evidence>
<keyword evidence="3" id="KW-0812">Transmembrane</keyword>
<feature type="compositionally biased region" description="Low complexity" evidence="7">
    <location>
        <begin position="30"/>
        <end position="41"/>
    </location>
</feature>
<evidence type="ECO:0000256" key="3">
    <source>
        <dbReference type="ARBA" id="ARBA00022692"/>
    </source>
</evidence>
<reference evidence="8 9" key="1">
    <citation type="journal article" date="2024" name="Nat. Commun.">
        <title>Phylogenomics reveals the evolutionary origins of lichenization in chlorophyte algae.</title>
        <authorList>
            <person name="Puginier C."/>
            <person name="Libourel C."/>
            <person name="Otte J."/>
            <person name="Skaloud P."/>
            <person name="Haon M."/>
            <person name="Grisel S."/>
            <person name="Petersen M."/>
            <person name="Berrin J.G."/>
            <person name="Delaux P.M."/>
            <person name="Dal Grande F."/>
            <person name="Keller J."/>
        </authorList>
    </citation>
    <scope>NUCLEOTIDE SEQUENCE [LARGE SCALE GENOMIC DNA]</scope>
    <source>
        <strain evidence="8 9">SAG 2523</strain>
    </source>
</reference>
<proteinExistence type="inferred from homology"/>
<organism evidence="8 9">
    <name type="scientific">Apatococcus fuscideae</name>
    <dbReference type="NCBI Taxonomy" id="2026836"/>
    <lineage>
        <taxon>Eukaryota</taxon>
        <taxon>Viridiplantae</taxon>
        <taxon>Chlorophyta</taxon>
        <taxon>core chlorophytes</taxon>
        <taxon>Trebouxiophyceae</taxon>
        <taxon>Chlorellales</taxon>
        <taxon>Chlorellaceae</taxon>
        <taxon>Apatococcus</taxon>
    </lineage>
</organism>
<sequence length="222" mass="24320">MVRALVASLPPPPGGLSPRGPRSSRFRQKAASGSSPTSSSAKASLSQGIVRSALTCGAISTIGDILAQAVTRRQPGSDIISEVKDHVENARATDLKRTARMGIYGTIFYGPFQHIWYGLLDRIWPTKQFNHFLCKLLANQFALGPITLVTSFAWTYTLLNKQDQLAGKLRRDGLPTLQNGWKFWIPAASLNFLLIPLRLRVLFMSLCGVCWTGYLSNQSNAG</sequence>
<evidence type="ECO:0000313" key="8">
    <source>
        <dbReference type="EMBL" id="KAK9865199.1"/>
    </source>
</evidence>
<protein>
    <submittedName>
        <fullName evidence="8">Uncharacterized protein</fullName>
    </submittedName>
</protein>
<keyword evidence="9" id="KW-1185">Reference proteome</keyword>
<accession>A0AAW1T9R9</accession>
<dbReference type="Proteomes" id="UP001485043">
    <property type="component" value="Unassembled WGS sequence"/>
</dbReference>
<evidence type="ECO:0000256" key="1">
    <source>
        <dbReference type="ARBA" id="ARBA00004141"/>
    </source>
</evidence>